<dbReference type="EMBL" id="BONP01000015">
    <property type="protein sequence ID" value="GIG40779.1"/>
    <property type="molecule type" value="Genomic_DNA"/>
</dbReference>
<evidence type="ECO:0000313" key="2">
    <source>
        <dbReference type="EMBL" id="GIG40779.1"/>
    </source>
</evidence>
<feature type="region of interest" description="Disordered" evidence="1">
    <location>
        <begin position="32"/>
        <end position="71"/>
    </location>
</feature>
<evidence type="ECO:0008006" key="4">
    <source>
        <dbReference type="Google" id="ProtNLM"/>
    </source>
</evidence>
<sequence>MVAVLLGGCSVAVVDADATPTDELTLVAQLDARRASAEPTPATRAPRAPGTGTPGPSASDAGPRGSGLPPVLERAGLTESVTRTATCAGGDLTVLDVGETVEVTDDCATLTVRSAGTRVLAGRVEHLVVDASGVQAVVAHVGTVTLLGAGARVAWEDGTPRVEATGADVGYGPVGVVRLDVD</sequence>
<keyword evidence="3" id="KW-1185">Reference proteome</keyword>
<comment type="caution">
    <text evidence="2">The sequence shown here is derived from an EMBL/GenBank/DDBJ whole genome shotgun (WGS) entry which is preliminary data.</text>
</comment>
<protein>
    <recommendedName>
        <fullName evidence="4">DUF3060 domain-containing protein</fullName>
    </recommendedName>
</protein>
<feature type="compositionally biased region" description="Low complexity" evidence="1">
    <location>
        <begin position="37"/>
        <end position="59"/>
    </location>
</feature>
<organism evidence="2 3">
    <name type="scientific">Cellulomonas phragmiteti</name>
    <dbReference type="NCBI Taxonomy" id="478780"/>
    <lineage>
        <taxon>Bacteria</taxon>
        <taxon>Bacillati</taxon>
        <taxon>Actinomycetota</taxon>
        <taxon>Actinomycetes</taxon>
        <taxon>Micrococcales</taxon>
        <taxon>Cellulomonadaceae</taxon>
        <taxon>Cellulomonas</taxon>
    </lineage>
</organism>
<dbReference type="Proteomes" id="UP000614741">
    <property type="component" value="Unassembled WGS sequence"/>
</dbReference>
<evidence type="ECO:0000313" key="3">
    <source>
        <dbReference type="Proteomes" id="UP000614741"/>
    </source>
</evidence>
<reference evidence="2 3" key="1">
    <citation type="submission" date="2021-01" db="EMBL/GenBank/DDBJ databases">
        <title>Whole genome shotgun sequence of Cellulomonas phragmiteti NBRC 110785.</title>
        <authorList>
            <person name="Komaki H."/>
            <person name="Tamura T."/>
        </authorList>
    </citation>
    <scope>NUCLEOTIDE SEQUENCE [LARGE SCALE GENOMIC DNA]</scope>
    <source>
        <strain evidence="2 3">NBRC 110785</strain>
    </source>
</reference>
<proteinExistence type="predicted"/>
<evidence type="ECO:0000256" key="1">
    <source>
        <dbReference type="SAM" id="MobiDB-lite"/>
    </source>
</evidence>
<gene>
    <name evidence="2" type="ORF">Cph01nite_25410</name>
</gene>
<name>A0ABQ4DN54_9CELL</name>
<accession>A0ABQ4DN54</accession>